<dbReference type="Gene3D" id="3.40.50.720">
    <property type="entry name" value="NAD(P)-binding Rossmann-like Domain"/>
    <property type="match status" value="1"/>
</dbReference>
<protein>
    <recommendedName>
        <fullName evidence="3">NAD-dependent epimerase/dehydratase domain-containing protein</fullName>
    </recommendedName>
</protein>
<dbReference type="Proteomes" id="UP000015523">
    <property type="component" value="Unassembled WGS sequence"/>
</dbReference>
<gene>
    <name evidence="4" type="ORF">M529_18795</name>
</gene>
<dbReference type="PATRIC" id="fig|1346791.3.peg.3627"/>
<dbReference type="eggNOG" id="COG0451">
    <property type="taxonomic scope" value="Bacteria"/>
</dbReference>
<dbReference type="InterPro" id="IPR001509">
    <property type="entry name" value="Epimerase_deHydtase"/>
</dbReference>
<evidence type="ECO:0000256" key="1">
    <source>
        <dbReference type="ARBA" id="ARBA00005125"/>
    </source>
</evidence>
<dbReference type="Pfam" id="PF01370">
    <property type="entry name" value="Epimerase"/>
    <property type="match status" value="1"/>
</dbReference>
<comment type="caution">
    <text evidence="4">The sequence shown here is derived from an EMBL/GenBank/DDBJ whole genome shotgun (WGS) entry which is preliminary data.</text>
</comment>
<name>T0IXA2_9SPHN</name>
<accession>T0IXA2</accession>
<proteinExistence type="inferred from homology"/>
<evidence type="ECO:0000313" key="5">
    <source>
        <dbReference type="Proteomes" id="UP000015523"/>
    </source>
</evidence>
<dbReference type="SUPFAM" id="SSF51735">
    <property type="entry name" value="NAD(P)-binding Rossmann-fold domains"/>
    <property type="match status" value="1"/>
</dbReference>
<organism evidence="4 5">
    <name type="scientific">Sphingobium ummariense RL-3</name>
    <dbReference type="NCBI Taxonomy" id="1346791"/>
    <lineage>
        <taxon>Bacteria</taxon>
        <taxon>Pseudomonadati</taxon>
        <taxon>Pseudomonadota</taxon>
        <taxon>Alphaproteobacteria</taxon>
        <taxon>Sphingomonadales</taxon>
        <taxon>Sphingomonadaceae</taxon>
        <taxon>Sphingobium</taxon>
    </lineage>
</organism>
<feature type="domain" description="NAD-dependent epimerase/dehydratase" evidence="3">
    <location>
        <begin position="10"/>
        <end position="271"/>
    </location>
</feature>
<reference evidence="4 5" key="1">
    <citation type="journal article" date="2013" name="Genome Announc.">
        <title>Draft Genome Sequence of Sphingobium ummariense Strain RL-3, a Hexachlorocyclohexane-Degrading Bacterium.</title>
        <authorList>
            <person name="Kohli P."/>
            <person name="Dua A."/>
            <person name="Sangwan N."/>
            <person name="Oldach P."/>
            <person name="Khurana J.P."/>
            <person name="Lal R."/>
        </authorList>
    </citation>
    <scope>NUCLEOTIDE SEQUENCE [LARGE SCALE GENOMIC DNA]</scope>
    <source>
        <strain evidence="4 5">RL-3</strain>
    </source>
</reference>
<evidence type="ECO:0000259" key="3">
    <source>
        <dbReference type="Pfam" id="PF01370"/>
    </source>
</evidence>
<evidence type="ECO:0000313" key="4">
    <source>
        <dbReference type="EMBL" id="EQB30401.1"/>
    </source>
</evidence>
<dbReference type="EMBL" id="AUWY01000120">
    <property type="protein sequence ID" value="EQB30401.1"/>
    <property type="molecule type" value="Genomic_DNA"/>
</dbReference>
<comment type="similarity">
    <text evidence="2">Belongs to the NAD(P)-dependent epimerase/dehydratase family.</text>
</comment>
<comment type="pathway">
    <text evidence="1">Bacterial outer membrane biogenesis; LPS O-antigen biosynthesis.</text>
</comment>
<dbReference type="PANTHER" id="PTHR43000">
    <property type="entry name" value="DTDP-D-GLUCOSE 4,6-DEHYDRATASE-RELATED"/>
    <property type="match status" value="1"/>
</dbReference>
<dbReference type="RefSeq" id="WP_021319363.1">
    <property type="nucleotide sequence ID" value="NZ_AUWY01000120.1"/>
</dbReference>
<dbReference type="AlphaFoldDB" id="T0IXA2"/>
<dbReference type="STRING" id="1346791.M529_18795"/>
<evidence type="ECO:0000256" key="2">
    <source>
        <dbReference type="ARBA" id="ARBA00007637"/>
    </source>
</evidence>
<sequence length="352" mass="38213">MTAPDSDRPVLITGGAGFIGANLADRLAAEGHRVIVYDSLARPGVEDNLFWLTRRHPEAVQPVIAALADRPMLRDCVNASKAVFHLAAQVAVTTSLDDPRQDFEVNLLGTVDLLELLRAHADDVPLVFASTNKVYGDLADVDLELTKEGYRPVDSSLASAGVDERRPLDFHTPYGCSKGAADQYVLDYARSFALPAAVLRMSCIYGPLQRGTEDQGWVAHFALRALAGDPIMLYGDGHQVRDILEVSDAVAAYIAAWQRIDRISGRAFNLGGGPDNAVSLRRLIAHIEALVGHPVPVREAEWRAGDQRYFVADALAARTALELPAPTGWRQGVANLVHWLAAARETLREEAA</sequence>
<dbReference type="InterPro" id="IPR036291">
    <property type="entry name" value="NAD(P)-bd_dom_sf"/>
</dbReference>
<keyword evidence="5" id="KW-1185">Reference proteome</keyword>
<dbReference type="OrthoDB" id="9801785at2"/>